<name>U7UIS6_9FIRM</name>
<dbReference type="Gene3D" id="3.20.20.70">
    <property type="entry name" value="Aldolase class I"/>
    <property type="match status" value="1"/>
</dbReference>
<dbReference type="SUPFAM" id="SSF51366">
    <property type="entry name" value="Ribulose-phoshate binding barrel"/>
    <property type="match status" value="1"/>
</dbReference>
<dbReference type="Pfam" id="PF00977">
    <property type="entry name" value="His_biosynth"/>
    <property type="match status" value="1"/>
</dbReference>
<comment type="pathway">
    <text evidence="3 12 14">Amino-acid biosynthesis; L-histidine biosynthesis; L-histidine from 5-phospho-alpha-D-ribose 1-diphosphate: step 4/9.</text>
</comment>
<evidence type="ECO:0000256" key="4">
    <source>
        <dbReference type="ARBA" id="ARBA00009667"/>
    </source>
</evidence>
<dbReference type="STRING" id="1111454.HMPREF1250_1392"/>
<dbReference type="InterPro" id="IPR013785">
    <property type="entry name" value="Aldolase_TIM"/>
</dbReference>
<dbReference type="EC" id="5.3.1.16" evidence="5 12"/>
<evidence type="ECO:0000256" key="9">
    <source>
        <dbReference type="ARBA" id="ARBA00023102"/>
    </source>
</evidence>
<dbReference type="InterPro" id="IPR044524">
    <property type="entry name" value="Isoase_HisA-like"/>
</dbReference>
<dbReference type="Proteomes" id="UP000017090">
    <property type="component" value="Unassembled WGS sequence"/>
</dbReference>
<evidence type="ECO:0000256" key="11">
    <source>
        <dbReference type="ARBA" id="ARBA00030547"/>
    </source>
</evidence>
<dbReference type="CDD" id="cd04732">
    <property type="entry name" value="HisA"/>
    <property type="match status" value="1"/>
</dbReference>
<evidence type="ECO:0000256" key="1">
    <source>
        <dbReference type="ARBA" id="ARBA00000901"/>
    </source>
</evidence>
<keyword evidence="10 12" id="KW-0413">Isomerase</keyword>
<dbReference type="GO" id="GO:0003949">
    <property type="term" value="F:1-(5-phosphoribosyl)-5-[(5-phosphoribosylamino)methylideneamino]imidazole-4-carboxamide isomerase activity"/>
    <property type="evidence" value="ECO:0007669"/>
    <property type="project" value="UniProtKB-UniRule"/>
</dbReference>
<evidence type="ECO:0000313" key="16">
    <source>
        <dbReference type="Proteomes" id="UP000017090"/>
    </source>
</evidence>
<dbReference type="EMBL" id="AWXA01000037">
    <property type="protein sequence ID" value="ERT59191.1"/>
    <property type="molecule type" value="Genomic_DNA"/>
</dbReference>
<dbReference type="NCBIfam" id="TIGR00007">
    <property type="entry name" value="1-(5-phosphoribosyl)-5-[(5-phosphoribosylamino)methylideneamino]imidazole-4-carboxamide isomerase"/>
    <property type="match status" value="1"/>
</dbReference>
<dbReference type="GO" id="GO:0000105">
    <property type="term" value="P:L-histidine biosynthetic process"/>
    <property type="evidence" value="ECO:0007669"/>
    <property type="project" value="UniProtKB-UniRule"/>
</dbReference>
<sequence>MIVFPAIDIQKGKAVRLRQGVAEDSTVYFDDPVQAAVKWCDEGALFLHVVDLDGAFSGASENADVIEAICDAVDIPVEVGGGIRTEETIEDYLERGVSRIIIGSKAAEDESFLIDMAQKYASSLAVSIDARNDVVATHGWVDGSDKKVIPFARFLLSIGIRTLVYTDIGRDGMLTGPNLDMLEKLQQLPFIRLIASGGISSIEDLKTLRRLGLYGAITGKALYEGRLTMAEIRSLRGM</sequence>
<keyword evidence="9 12" id="KW-0368">Histidine biosynthesis</keyword>
<evidence type="ECO:0000256" key="12">
    <source>
        <dbReference type="HAMAP-Rule" id="MF_01014"/>
    </source>
</evidence>
<dbReference type="OrthoDB" id="9781903at2"/>
<dbReference type="eggNOG" id="COG0106">
    <property type="taxonomic scope" value="Bacteria"/>
</dbReference>
<organism evidence="15 16">
    <name type="scientific">Megasphaera vaginalis</name>
    <name type="common">ex Srinivasan et al. 2021</name>
    <dbReference type="NCBI Taxonomy" id="1111454"/>
    <lineage>
        <taxon>Bacteria</taxon>
        <taxon>Bacillati</taxon>
        <taxon>Bacillota</taxon>
        <taxon>Negativicutes</taxon>
        <taxon>Veillonellales</taxon>
        <taxon>Veillonellaceae</taxon>
        <taxon>Megasphaera</taxon>
    </lineage>
</organism>
<comment type="caution">
    <text evidence="15">The sequence shown here is derived from an EMBL/GenBank/DDBJ whole genome shotgun (WGS) entry which is preliminary data.</text>
</comment>
<comment type="catalytic activity">
    <reaction evidence="1 12 14">
        <text>1-(5-phospho-beta-D-ribosyl)-5-[(5-phospho-beta-D-ribosylamino)methylideneamino]imidazole-4-carboxamide = 5-[(5-phospho-1-deoxy-D-ribulos-1-ylimino)methylamino]-1-(5-phospho-beta-D-ribosyl)imidazole-4-carboxamide</text>
        <dbReference type="Rhea" id="RHEA:15469"/>
        <dbReference type="ChEBI" id="CHEBI:58435"/>
        <dbReference type="ChEBI" id="CHEBI:58525"/>
        <dbReference type="EC" id="5.3.1.16"/>
    </reaction>
</comment>
<evidence type="ECO:0000256" key="8">
    <source>
        <dbReference type="ARBA" id="ARBA00022605"/>
    </source>
</evidence>
<dbReference type="AlphaFoldDB" id="U7UIS6"/>
<evidence type="ECO:0000256" key="10">
    <source>
        <dbReference type="ARBA" id="ARBA00023235"/>
    </source>
</evidence>
<evidence type="ECO:0000256" key="3">
    <source>
        <dbReference type="ARBA" id="ARBA00005133"/>
    </source>
</evidence>
<dbReference type="InterPro" id="IPR006063">
    <property type="entry name" value="HisA_bact_arch"/>
</dbReference>
<dbReference type="PATRIC" id="fig|1111454.3.peg.1315"/>
<dbReference type="UniPathway" id="UPA00031">
    <property type="reaction ID" value="UER00009"/>
</dbReference>
<feature type="active site" description="Proton acceptor" evidence="12">
    <location>
        <position position="8"/>
    </location>
</feature>
<keyword evidence="8 12" id="KW-0028">Amino-acid biosynthesis</keyword>
<dbReference type="InterPro" id="IPR011060">
    <property type="entry name" value="RibuloseP-bd_barrel"/>
</dbReference>
<dbReference type="InterPro" id="IPR023016">
    <property type="entry name" value="HisA/PriA"/>
</dbReference>
<proteinExistence type="inferred from homology"/>
<keyword evidence="7 12" id="KW-0963">Cytoplasm</keyword>
<dbReference type="RefSeq" id="WP_023053818.1">
    <property type="nucleotide sequence ID" value="NZ_AWXA01000037.1"/>
</dbReference>
<gene>
    <name evidence="12 15" type="primary">hisA</name>
    <name evidence="15" type="ORF">HMPREF1250_1392</name>
</gene>
<evidence type="ECO:0000256" key="2">
    <source>
        <dbReference type="ARBA" id="ARBA00004496"/>
    </source>
</evidence>
<evidence type="ECO:0000256" key="5">
    <source>
        <dbReference type="ARBA" id="ARBA00012550"/>
    </source>
</evidence>
<evidence type="ECO:0000256" key="14">
    <source>
        <dbReference type="RuleBase" id="RU003658"/>
    </source>
</evidence>
<dbReference type="PANTHER" id="PTHR43090:SF2">
    <property type="entry name" value="1-(5-PHOSPHORIBOSYL)-5-[(5-PHOSPHORIBOSYLAMINO)METHYLIDENEAMINO] IMIDAZOLE-4-CARBOXAMIDE ISOMERASE"/>
    <property type="match status" value="1"/>
</dbReference>
<protein>
    <recommendedName>
        <fullName evidence="6 12">1-(5-phosphoribosyl)-5-[(5-phosphoribosylamino)methylideneamino] imidazole-4-carboxamide isomerase</fullName>
        <ecNumber evidence="5 12">5.3.1.16</ecNumber>
    </recommendedName>
    <alternativeName>
        <fullName evidence="11 12">Phosphoribosylformimino-5-aminoimidazole carboxamide ribotide isomerase</fullName>
    </alternativeName>
</protein>
<accession>U7UIS6</accession>
<evidence type="ECO:0000256" key="13">
    <source>
        <dbReference type="RuleBase" id="RU003657"/>
    </source>
</evidence>
<dbReference type="GO" id="GO:0005737">
    <property type="term" value="C:cytoplasm"/>
    <property type="evidence" value="ECO:0007669"/>
    <property type="project" value="UniProtKB-SubCell"/>
</dbReference>
<dbReference type="PANTHER" id="PTHR43090">
    <property type="entry name" value="1-(5-PHOSPHORIBOSYL)-5-[(5-PHOSPHORIBOSYLAMINO)METHYLIDENEAMINO] IMIDAZOLE-4-CARBOXAMIDE ISOMERASE"/>
    <property type="match status" value="1"/>
</dbReference>
<feature type="active site" description="Proton donor" evidence="12">
    <location>
        <position position="129"/>
    </location>
</feature>
<dbReference type="FunFam" id="3.20.20.70:FF:000009">
    <property type="entry name" value="1-(5-phosphoribosyl)-5-[(5-phosphoribosylamino)methylideneamino] imidazole-4-carboxamide isomerase"/>
    <property type="match status" value="1"/>
</dbReference>
<comment type="subcellular location">
    <subcellularLocation>
        <location evidence="2 12 14">Cytoplasm</location>
    </subcellularLocation>
</comment>
<evidence type="ECO:0000313" key="15">
    <source>
        <dbReference type="EMBL" id="ERT59191.1"/>
    </source>
</evidence>
<comment type="similarity">
    <text evidence="4 12 13">Belongs to the HisA/HisF family.</text>
</comment>
<dbReference type="InterPro" id="IPR006062">
    <property type="entry name" value="His_biosynth"/>
</dbReference>
<keyword evidence="16" id="KW-1185">Reference proteome</keyword>
<reference evidence="15 16" key="1">
    <citation type="submission" date="2013-09" db="EMBL/GenBank/DDBJ databases">
        <authorList>
            <person name="Durkin A.S."/>
            <person name="Haft D.R."/>
            <person name="McCorrison J."/>
            <person name="Torralba M."/>
            <person name="Gillis M."/>
            <person name="Haft D.H."/>
            <person name="Methe B."/>
            <person name="Sutton G."/>
            <person name="Nelson K.E."/>
        </authorList>
    </citation>
    <scope>NUCLEOTIDE SEQUENCE [LARGE SCALE GENOMIC DNA]</scope>
    <source>
        <strain evidence="15 16">BV3C16-1</strain>
    </source>
</reference>
<evidence type="ECO:0000256" key="6">
    <source>
        <dbReference type="ARBA" id="ARBA00018464"/>
    </source>
</evidence>
<evidence type="ECO:0000256" key="7">
    <source>
        <dbReference type="ARBA" id="ARBA00022490"/>
    </source>
</evidence>
<dbReference type="GO" id="GO:0000162">
    <property type="term" value="P:L-tryptophan biosynthetic process"/>
    <property type="evidence" value="ECO:0007669"/>
    <property type="project" value="TreeGrafter"/>
</dbReference>
<dbReference type="HAMAP" id="MF_01014">
    <property type="entry name" value="HisA"/>
    <property type="match status" value="1"/>
</dbReference>